<feature type="transmembrane region" description="Helical" evidence="11">
    <location>
        <begin position="246"/>
        <end position="265"/>
    </location>
</feature>
<keyword evidence="3" id="KW-0813">Transport</keyword>
<dbReference type="Pfam" id="PF02931">
    <property type="entry name" value="Neur_chan_LBD"/>
    <property type="match status" value="1"/>
</dbReference>
<organism evidence="15 16">
    <name type="scientific">Hydra vulgaris</name>
    <name type="common">Hydra</name>
    <name type="synonym">Hydra attenuata</name>
    <dbReference type="NCBI Taxonomy" id="6087"/>
    <lineage>
        <taxon>Eukaryota</taxon>
        <taxon>Metazoa</taxon>
        <taxon>Cnidaria</taxon>
        <taxon>Hydrozoa</taxon>
        <taxon>Hydroidolina</taxon>
        <taxon>Anthoathecata</taxon>
        <taxon>Aplanulata</taxon>
        <taxon>Hydridae</taxon>
        <taxon>Hydra</taxon>
    </lineage>
</organism>
<dbReference type="Gene3D" id="1.20.58.390">
    <property type="entry name" value="Neurotransmitter-gated ion-channel transmembrane domain"/>
    <property type="match status" value="1"/>
</dbReference>
<keyword evidence="4" id="KW-1003">Cell membrane</keyword>
<sequence>MKNHLFLLTILCLLKESVHLNNKLAMNLEKATIILDKILKDYRKEVVPIYNNKPVTVKTNLRINDMVPLENIPKHFSLHFTLRMTWEDKRLAFDENTPDLYAAFDEKVSNQIWIPNIYFPLGKKGVFHDTIAPNVFVLIYGNGTIKYSQRLSVLSFCPMTYQYYPFDIQECLFLIETFQQSKSYVILEWMIVPIEKAGEDLFLRDYTHVQISPNVTERIGDYNMSFNTLQVKFTLHRDFSPHFLRDYFPCILTVALSWVSFFVDYKVTPARVTFGITTILTIVTMSNSIRSTAPSANTIRSLDYYMMICMLFVFGALVEFAIVGITDPKMSPPWLKQKRELEKNSKHHLLSSGRKGIALGPFLFFTDHTHFIDDCSKVAFPSMFLFLNAVYFVYHNIHPQTVNI</sequence>
<feature type="domain" description="Neurotransmitter-gated ion-channel ligand-binding" evidence="13">
    <location>
        <begin position="34"/>
        <end position="238"/>
    </location>
</feature>
<reference evidence="16" key="1">
    <citation type="submission" date="2025-08" db="UniProtKB">
        <authorList>
            <consortium name="RefSeq"/>
        </authorList>
    </citation>
    <scope>IDENTIFICATION</scope>
</reference>
<dbReference type="PANTHER" id="PTHR18945">
    <property type="entry name" value="NEUROTRANSMITTER GATED ION CHANNEL"/>
    <property type="match status" value="1"/>
</dbReference>
<keyword evidence="9 11" id="KW-0472">Membrane</keyword>
<keyword evidence="16" id="KW-0675">Receptor</keyword>
<dbReference type="InterPro" id="IPR006202">
    <property type="entry name" value="Neur_chan_lig-bd"/>
</dbReference>
<protein>
    <submittedName>
        <fullName evidence="16">Glycine receptor subunit alpha-2 isoform X2</fullName>
    </submittedName>
</protein>
<evidence type="ECO:0000256" key="2">
    <source>
        <dbReference type="ARBA" id="ARBA00004236"/>
    </source>
</evidence>
<evidence type="ECO:0000313" key="16">
    <source>
        <dbReference type="RefSeq" id="XP_065657402.1"/>
    </source>
</evidence>
<evidence type="ECO:0000256" key="10">
    <source>
        <dbReference type="ARBA" id="ARBA00023303"/>
    </source>
</evidence>
<dbReference type="InterPro" id="IPR036719">
    <property type="entry name" value="Neuro-gated_channel_TM_sf"/>
</dbReference>
<dbReference type="SUPFAM" id="SSF63712">
    <property type="entry name" value="Nicotinic receptor ligand binding domain-like"/>
    <property type="match status" value="1"/>
</dbReference>
<comment type="subcellular location">
    <subcellularLocation>
        <location evidence="2">Cell membrane</location>
    </subcellularLocation>
    <subcellularLocation>
        <location evidence="1">Membrane</location>
        <topology evidence="1">Multi-pass membrane protein</topology>
    </subcellularLocation>
</comment>
<dbReference type="PRINTS" id="PR00252">
    <property type="entry name" value="NRIONCHANNEL"/>
</dbReference>
<dbReference type="Proteomes" id="UP001652625">
    <property type="component" value="Chromosome 07"/>
</dbReference>
<dbReference type="InterPro" id="IPR006029">
    <property type="entry name" value="Neurotrans-gated_channel_TM"/>
</dbReference>
<dbReference type="CDD" id="cd19049">
    <property type="entry name" value="LGIC_TM_anion"/>
    <property type="match status" value="1"/>
</dbReference>
<evidence type="ECO:0000313" key="15">
    <source>
        <dbReference type="Proteomes" id="UP001652625"/>
    </source>
</evidence>
<keyword evidence="7 11" id="KW-1133">Transmembrane helix</keyword>
<keyword evidence="8" id="KW-0406">Ion transport</keyword>
<evidence type="ECO:0000256" key="11">
    <source>
        <dbReference type="SAM" id="Phobius"/>
    </source>
</evidence>
<dbReference type="SUPFAM" id="SSF90112">
    <property type="entry name" value="Neurotransmitter-gated ion-channel transmembrane pore"/>
    <property type="match status" value="1"/>
</dbReference>
<feature type="transmembrane region" description="Helical" evidence="11">
    <location>
        <begin position="272"/>
        <end position="289"/>
    </location>
</feature>
<dbReference type="InterPro" id="IPR006201">
    <property type="entry name" value="Neur_channel"/>
</dbReference>
<gene>
    <name evidence="16" type="primary">LOC100211662</name>
</gene>
<dbReference type="CDD" id="cd18987">
    <property type="entry name" value="LGIC_ECD_anion"/>
    <property type="match status" value="1"/>
</dbReference>
<accession>A0ABM4C718</accession>
<evidence type="ECO:0000256" key="8">
    <source>
        <dbReference type="ARBA" id="ARBA00023065"/>
    </source>
</evidence>
<feature type="domain" description="Neurotransmitter-gated ion-channel transmembrane" evidence="14">
    <location>
        <begin position="247"/>
        <end position="328"/>
    </location>
</feature>
<keyword evidence="5 11" id="KW-0812">Transmembrane</keyword>
<evidence type="ECO:0000256" key="5">
    <source>
        <dbReference type="ARBA" id="ARBA00022692"/>
    </source>
</evidence>
<dbReference type="InterPro" id="IPR038050">
    <property type="entry name" value="Neuro_actylchol_rec"/>
</dbReference>
<evidence type="ECO:0000259" key="13">
    <source>
        <dbReference type="Pfam" id="PF02931"/>
    </source>
</evidence>
<evidence type="ECO:0000259" key="14">
    <source>
        <dbReference type="Pfam" id="PF02932"/>
    </source>
</evidence>
<feature type="transmembrane region" description="Helical" evidence="11">
    <location>
        <begin position="304"/>
        <end position="326"/>
    </location>
</feature>
<keyword evidence="15" id="KW-1185">Reference proteome</keyword>
<evidence type="ECO:0000256" key="1">
    <source>
        <dbReference type="ARBA" id="ARBA00004141"/>
    </source>
</evidence>
<evidence type="ECO:0000256" key="3">
    <source>
        <dbReference type="ARBA" id="ARBA00022448"/>
    </source>
</evidence>
<name>A0ABM4C718_HYDVU</name>
<evidence type="ECO:0000256" key="12">
    <source>
        <dbReference type="SAM" id="SignalP"/>
    </source>
</evidence>
<proteinExistence type="predicted"/>
<dbReference type="Pfam" id="PF02932">
    <property type="entry name" value="Neur_chan_memb"/>
    <property type="match status" value="1"/>
</dbReference>
<evidence type="ECO:0000256" key="9">
    <source>
        <dbReference type="ARBA" id="ARBA00023136"/>
    </source>
</evidence>
<dbReference type="InterPro" id="IPR036734">
    <property type="entry name" value="Neur_chan_lig-bd_sf"/>
</dbReference>
<dbReference type="InterPro" id="IPR006028">
    <property type="entry name" value="GABAA/Glycine_rcpt"/>
</dbReference>
<keyword evidence="6 12" id="KW-0732">Signal</keyword>
<dbReference type="GeneID" id="100211662"/>
<dbReference type="Gene3D" id="2.70.170.10">
    <property type="entry name" value="Neurotransmitter-gated ion-channel ligand-binding domain"/>
    <property type="match status" value="1"/>
</dbReference>
<evidence type="ECO:0000256" key="7">
    <source>
        <dbReference type="ARBA" id="ARBA00022989"/>
    </source>
</evidence>
<feature type="chain" id="PRO_5046454296" evidence="12">
    <location>
        <begin position="21"/>
        <end position="404"/>
    </location>
</feature>
<evidence type="ECO:0000256" key="4">
    <source>
        <dbReference type="ARBA" id="ARBA00022475"/>
    </source>
</evidence>
<dbReference type="PRINTS" id="PR00253">
    <property type="entry name" value="GABAARECEPTR"/>
</dbReference>
<feature type="signal peptide" evidence="12">
    <location>
        <begin position="1"/>
        <end position="20"/>
    </location>
</feature>
<dbReference type="RefSeq" id="XP_065657402.1">
    <property type="nucleotide sequence ID" value="XM_065801330.1"/>
</dbReference>
<keyword evidence="10" id="KW-0407">Ion channel</keyword>
<evidence type="ECO:0000256" key="6">
    <source>
        <dbReference type="ARBA" id="ARBA00022729"/>
    </source>
</evidence>